<evidence type="ECO:0000256" key="8">
    <source>
        <dbReference type="ARBA" id="ARBA00023027"/>
    </source>
</evidence>
<dbReference type="InterPro" id="IPR020845">
    <property type="entry name" value="AMP-binding_CS"/>
</dbReference>
<dbReference type="InterPro" id="IPR023213">
    <property type="entry name" value="CAT-like_dom_sf"/>
</dbReference>
<feature type="domain" description="AMP-dependent synthetase/ligase" evidence="14">
    <location>
        <begin position="678"/>
        <end position="891"/>
    </location>
</feature>
<dbReference type="FunFam" id="3.40.50.12780:FF:000014">
    <property type="entry name" value="Nonribosomal peptide synthetase 1"/>
    <property type="match status" value="1"/>
</dbReference>
<evidence type="ECO:0000256" key="4">
    <source>
        <dbReference type="ARBA" id="ARBA00022450"/>
    </source>
</evidence>
<keyword evidence="9" id="KW-0642">Proline metabolism</keyword>
<dbReference type="UniPathway" id="UPA00261">
    <property type="reaction ID" value="UER00374"/>
</dbReference>
<dbReference type="FunFam" id="3.40.605.10:FF:000006">
    <property type="entry name" value="1-pyrroline-5-carboxylate dehydrogenase"/>
    <property type="match status" value="1"/>
</dbReference>
<dbReference type="InterPro" id="IPR015590">
    <property type="entry name" value="Aldehyde_DH_dom"/>
</dbReference>
<dbReference type="FunFam" id="3.40.309.10:FF:000005">
    <property type="entry name" value="1-pyrroline-5-carboxylate dehydrogenase 1"/>
    <property type="match status" value="1"/>
</dbReference>
<dbReference type="Gene3D" id="3.40.50.12780">
    <property type="entry name" value="N-terminal domain of ligase-like"/>
    <property type="match status" value="2"/>
</dbReference>
<dbReference type="FunFam" id="3.30.300.30:FF:000015">
    <property type="entry name" value="Nonribosomal peptide synthase SidD"/>
    <property type="match status" value="2"/>
</dbReference>
<keyword evidence="4" id="KW-0596">Phosphopantetheine</keyword>
<dbReference type="InterPro" id="IPR045851">
    <property type="entry name" value="AMP-bd_C_sf"/>
</dbReference>
<dbReference type="PANTHER" id="PTHR45527">
    <property type="entry name" value="NONRIBOSOMAL PEPTIDE SYNTHETASE"/>
    <property type="match status" value="1"/>
</dbReference>
<dbReference type="InterPro" id="IPR001242">
    <property type="entry name" value="Condensation_dom"/>
</dbReference>
<dbReference type="CDD" id="cd19545">
    <property type="entry name" value="FUM14_C_NRPS-like"/>
    <property type="match status" value="1"/>
</dbReference>
<evidence type="ECO:0000256" key="9">
    <source>
        <dbReference type="ARBA" id="ARBA00023062"/>
    </source>
</evidence>
<keyword evidence="8" id="KW-0520">NAD</keyword>
<gene>
    <name evidence="16" type="ORF">ASPFODRAFT_66247</name>
</gene>
<dbReference type="EMBL" id="KV878236">
    <property type="protein sequence ID" value="OJZ91695.1"/>
    <property type="molecule type" value="Genomic_DNA"/>
</dbReference>
<dbReference type="GO" id="GO:0044550">
    <property type="term" value="P:secondary metabolite biosynthetic process"/>
    <property type="evidence" value="ECO:0007669"/>
    <property type="project" value="TreeGrafter"/>
</dbReference>
<dbReference type="Proteomes" id="UP000184063">
    <property type="component" value="Unassembled WGS sequence"/>
</dbReference>
<dbReference type="GO" id="GO:0031177">
    <property type="term" value="F:phosphopantetheine binding"/>
    <property type="evidence" value="ECO:0007669"/>
    <property type="project" value="TreeGrafter"/>
</dbReference>
<dbReference type="Gene3D" id="3.40.309.10">
    <property type="entry name" value="Aldehyde Dehydrogenase, Chain A, domain 2"/>
    <property type="match status" value="1"/>
</dbReference>
<comment type="catalytic activity">
    <reaction evidence="12">
        <text>L-glutamate 5-semialdehyde + NAD(+) + H2O = L-glutamate + NADH + 2 H(+)</text>
        <dbReference type="Rhea" id="RHEA:30235"/>
        <dbReference type="ChEBI" id="CHEBI:15377"/>
        <dbReference type="ChEBI" id="CHEBI:15378"/>
        <dbReference type="ChEBI" id="CHEBI:29985"/>
        <dbReference type="ChEBI" id="CHEBI:57540"/>
        <dbReference type="ChEBI" id="CHEBI:57945"/>
        <dbReference type="ChEBI" id="CHEBI:58066"/>
        <dbReference type="EC" id="1.2.1.88"/>
    </reaction>
</comment>
<keyword evidence="7" id="KW-0560">Oxidoreductase</keyword>
<dbReference type="InterPro" id="IPR016161">
    <property type="entry name" value="Ald_DH/histidinol_DH"/>
</dbReference>
<dbReference type="GO" id="GO:0010133">
    <property type="term" value="P:L-proline catabolic process to L-glutamate"/>
    <property type="evidence" value="ECO:0007669"/>
    <property type="project" value="UniProtKB-UniPathway"/>
</dbReference>
<dbReference type="GO" id="GO:0043041">
    <property type="term" value="P:amino acid activation for nonribosomal peptide biosynthetic process"/>
    <property type="evidence" value="ECO:0007669"/>
    <property type="project" value="TreeGrafter"/>
</dbReference>
<evidence type="ECO:0000259" key="15">
    <source>
        <dbReference type="Pfam" id="PF00668"/>
    </source>
</evidence>
<dbReference type="FunFam" id="3.30.559.30:FF:000003">
    <property type="entry name" value="Nonribosomal peptide synthase SidD"/>
    <property type="match status" value="1"/>
</dbReference>
<dbReference type="GO" id="GO:0016874">
    <property type="term" value="F:ligase activity"/>
    <property type="evidence" value="ECO:0007669"/>
    <property type="project" value="UniProtKB-KW"/>
</dbReference>
<dbReference type="Gene3D" id="3.40.605.10">
    <property type="entry name" value="Aldehyde Dehydrogenase, Chain A, domain 1"/>
    <property type="match status" value="1"/>
</dbReference>
<dbReference type="Gene3D" id="3.30.559.30">
    <property type="entry name" value="Nonribosomal peptide synthetase, condensation domain"/>
    <property type="match status" value="2"/>
</dbReference>
<dbReference type="InterPro" id="IPR042099">
    <property type="entry name" value="ANL_N_sf"/>
</dbReference>
<name>A0A1M3TY87_ASPLC</name>
<dbReference type="NCBIfam" id="TIGR01236">
    <property type="entry name" value="D1pyr5carbox1"/>
    <property type="match status" value="1"/>
</dbReference>
<dbReference type="GO" id="GO:0005737">
    <property type="term" value="C:cytoplasm"/>
    <property type="evidence" value="ECO:0007669"/>
    <property type="project" value="TreeGrafter"/>
</dbReference>
<feature type="domain" description="AMP-dependent synthetase/ligase" evidence="14">
    <location>
        <begin position="1568"/>
        <end position="1905"/>
    </location>
</feature>
<accession>A0A1M3TY87</accession>
<comment type="pathway">
    <text evidence="1">Amino-acid degradation; L-proline degradation into L-glutamate; L-glutamate from L-proline: step 2/2.</text>
</comment>
<dbReference type="GO" id="GO:1904091">
    <property type="term" value="F:non-ribosomal peptide synthetase activity"/>
    <property type="evidence" value="ECO:0007669"/>
    <property type="project" value="UniProtKB-ARBA"/>
</dbReference>
<evidence type="ECO:0000256" key="6">
    <source>
        <dbReference type="ARBA" id="ARBA00022598"/>
    </source>
</evidence>
<evidence type="ECO:0000256" key="10">
    <source>
        <dbReference type="ARBA" id="ARBA00029454"/>
    </source>
</evidence>
<dbReference type="PROSITE" id="PS00070">
    <property type="entry name" value="ALDEHYDE_DEHYDR_CYS"/>
    <property type="match status" value="1"/>
</dbReference>
<dbReference type="Pfam" id="PF00501">
    <property type="entry name" value="AMP-binding"/>
    <property type="match status" value="2"/>
</dbReference>
<evidence type="ECO:0000259" key="14">
    <source>
        <dbReference type="Pfam" id="PF00501"/>
    </source>
</evidence>
<feature type="domain" description="Condensation" evidence="15">
    <location>
        <begin position="2174"/>
        <end position="2459"/>
    </location>
</feature>
<reference evidence="17" key="1">
    <citation type="journal article" date="2017" name="Genome Biol.">
        <title>Comparative genomics reveals high biological diversity and specific adaptations in the industrially and medically important fungal genus Aspergillus.</title>
        <authorList>
            <person name="de Vries R.P."/>
            <person name="Riley R."/>
            <person name="Wiebenga A."/>
            <person name="Aguilar-Osorio G."/>
            <person name="Amillis S."/>
            <person name="Uchima C.A."/>
            <person name="Anderluh G."/>
            <person name="Asadollahi M."/>
            <person name="Askin M."/>
            <person name="Barry K."/>
            <person name="Battaglia E."/>
            <person name="Bayram O."/>
            <person name="Benocci T."/>
            <person name="Braus-Stromeyer S.A."/>
            <person name="Caldana C."/>
            <person name="Canovas D."/>
            <person name="Cerqueira G.C."/>
            <person name="Chen F."/>
            <person name="Chen W."/>
            <person name="Choi C."/>
            <person name="Clum A."/>
            <person name="Dos Santos R.A."/>
            <person name="Damasio A.R."/>
            <person name="Diallinas G."/>
            <person name="Emri T."/>
            <person name="Fekete E."/>
            <person name="Flipphi M."/>
            <person name="Freyberg S."/>
            <person name="Gallo A."/>
            <person name="Gournas C."/>
            <person name="Habgood R."/>
            <person name="Hainaut M."/>
            <person name="Harispe M.L."/>
            <person name="Henrissat B."/>
            <person name="Hilden K.S."/>
            <person name="Hope R."/>
            <person name="Hossain A."/>
            <person name="Karabika E."/>
            <person name="Karaffa L."/>
            <person name="Karanyi Z."/>
            <person name="Krasevec N."/>
            <person name="Kuo A."/>
            <person name="Kusch H."/>
            <person name="LaButti K."/>
            <person name="Lagendijk E.L."/>
            <person name="Lapidus A."/>
            <person name="Levasseur A."/>
            <person name="Lindquist E."/>
            <person name="Lipzen A."/>
            <person name="Logrieco A.F."/>
            <person name="MacCabe A."/>
            <person name="Maekelae M.R."/>
            <person name="Malavazi I."/>
            <person name="Melin P."/>
            <person name="Meyer V."/>
            <person name="Mielnichuk N."/>
            <person name="Miskei M."/>
            <person name="Molnar A.P."/>
            <person name="Mule G."/>
            <person name="Ngan C.Y."/>
            <person name="Orejas M."/>
            <person name="Orosz E."/>
            <person name="Ouedraogo J.P."/>
            <person name="Overkamp K.M."/>
            <person name="Park H.-S."/>
            <person name="Perrone G."/>
            <person name="Piumi F."/>
            <person name="Punt P.J."/>
            <person name="Ram A.F."/>
            <person name="Ramon A."/>
            <person name="Rauscher S."/>
            <person name="Record E."/>
            <person name="Riano-Pachon D.M."/>
            <person name="Robert V."/>
            <person name="Roehrig J."/>
            <person name="Ruller R."/>
            <person name="Salamov A."/>
            <person name="Salih N.S."/>
            <person name="Samson R.A."/>
            <person name="Sandor E."/>
            <person name="Sanguinetti M."/>
            <person name="Schuetze T."/>
            <person name="Sepcic K."/>
            <person name="Shelest E."/>
            <person name="Sherlock G."/>
            <person name="Sophianopoulou V."/>
            <person name="Squina F.M."/>
            <person name="Sun H."/>
            <person name="Susca A."/>
            <person name="Todd R.B."/>
            <person name="Tsang A."/>
            <person name="Unkles S.E."/>
            <person name="van de Wiele N."/>
            <person name="van Rossen-Uffink D."/>
            <person name="Oliveira J.V."/>
            <person name="Vesth T.C."/>
            <person name="Visser J."/>
            <person name="Yu J.-H."/>
            <person name="Zhou M."/>
            <person name="Andersen M.R."/>
            <person name="Archer D.B."/>
            <person name="Baker S.E."/>
            <person name="Benoit I."/>
            <person name="Brakhage A.A."/>
            <person name="Braus G.H."/>
            <person name="Fischer R."/>
            <person name="Frisvad J.C."/>
            <person name="Goldman G.H."/>
            <person name="Houbraken J."/>
            <person name="Oakley B."/>
            <person name="Pocsi I."/>
            <person name="Scazzocchio C."/>
            <person name="Seiboth B."/>
            <person name="vanKuyk P.A."/>
            <person name="Wortman J."/>
            <person name="Dyer P.S."/>
            <person name="Grigoriev I.V."/>
        </authorList>
    </citation>
    <scope>NUCLEOTIDE SEQUENCE [LARGE SCALE GENOMIC DNA]</scope>
    <source>
        <strain evidence="17">CBS 106.47</strain>
    </source>
</reference>
<feature type="domain" description="Aldehyde dehydrogenase" evidence="13">
    <location>
        <begin position="86"/>
        <end position="542"/>
    </location>
</feature>
<dbReference type="NCBIfam" id="TIGR01733">
    <property type="entry name" value="AA-adenyl-dom"/>
    <property type="match status" value="1"/>
</dbReference>
<feature type="domain" description="Condensation" evidence="15">
    <location>
        <begin position="1125"/>
        <end position="1546"/>
    </location>
</feature>
<dbReference type="EC" id="1.2.1.88" evidence="3"/>
<comment type="similarity">
    <text evidence="10">Belongs to the NRP synthetase family.</text>
</comment>
<organism evidence="16 17">
    <name type="scientific">Aspergillus luchuensis (strain CBS 106.47)</name>
    <dbReference type="NCBI Taxonomy" id="1137211"/>
    <lineage>
        <taxon>Eukaryota</taxon>
        <taxon>Fungi</taxon>
        <taxon>Dikarya</taxon>
        <taxon>Ascomycota</taxon>
        <taxon>Pezizomycotina</taxon>
        <taxon>Eurotiomycetes</taxon>
        <taxon>Eurotiomycetidae</taxon>
        <taxon>Eurotiales</taxon>
        <taxon>Aspergillaceae</taxon>
        <taxon>Aspergillus</taxon>
        <taxon>Aspergillus subgen. Circumdati</taxon>
    </lineage>
</organism>
<dbReference type="GO" id="GO:0003842">
    <property type="term" value="F:L-glutamate gamma-semialdehyde dehydrogenase activity"/>
    <property type="evidence" value="ECO:0007669"/>
    <property type="project" value="UniProtKB-EC"/>
</dbReference>
<keyword evidence="6" id="KW-0436">Ligase</keyword>
<comment type="similarity">
    <text evidence="2">Belongs to the aldehyde dehydrogenase family.</text>
</comment>
<dbReference type="PANTHER" id="PTHR45527:SF1">
    <property type="entry name" value="FATTY ACID SYNTHASE"/>
    <property type="match status" value="1"/>
</dbReference>
<dbReference type="Pfam" id="PF00171">
    <property type="entry name" value="Aldedh"/>
    <property type="match status" value="1"/>
</dbReference>
<dbReference type="SUPFAM" id="SSF56801">
    <property type="entry name" value="Acetyl-CoA synthetase-like"/>
    <property type="match status" value="2"/>
</dbReference>
<dbReference type="VEuPathDB" id="FungiDB:ASPFODRAFT_66247"/>
<dbReference type="InterPro" id="IPR005931">
    <property type="entry name" value="P5CDH/ALDH4A1"/>
</dbReference>
<dbReference type="PROSITE" id="PS00455">
    <property type="entry name" value="AMP_BINDING"/>
    <property type="match status" value="1"/>
</dbReference>
<dbReference type="InterPro" id="IPR010071">
    <property type="entry name" value="AA_adenyl_dom"/>
</dbReference>
<dbReference type="InterPro" id="IPR016163">
    <property type="entry name" value="Ald_DH_C"/>
</dbReference>
<evidence type="ECO:0000256" key="11">
    <source>
        <dbReference type="ARBA" id="ARBA00032259"/>
    </source>
</evidence>
<evidence type="ECO:0000313" key="16">
    <source>
        <dbReference type="EMBL" id="OJZ91695.1"/>
    </source>
</evidence>
<evidence type="ECO:0000256" key="5">
    <source>
        <dbReference type="ARBA" id="ARBA00022553"/>
    </source>
</evidence>
<evidence type="ECO:0000313" key="17">
    <source>
        <dbReference type="Proteomes" id="UP000184063"/>
    </source>
</evidence>
<keyword evidence="5" id="KW-0597">Phosphoprotein</keyword>
<dbReference type="InterPro" id="IPR000873">
    <property type="entry name" value="AMP-dep_synth/lig_dom"/>
</dbReference>
<protein>
    <recommendedName>
        <fullName evidence="11">L-glutamate gamma-semialdehyde dehydrogenase</fullName>
        <ecNumber evidence="3">1.2.1.88</ecNumber>
    </recommendedName>
    <alternativeName>
        <fullName evidence="11">L-glutamate gamma-semialdehyde dehydrogenase</fullName>
    </alternativeName>
</protein>
<evidence type="ECO:0000256" key="2">
    <source>
        <dbReference type="ARBA" id="ARBA00009986"/>
    </source>
</evidence>
<evidence type="ECO:0000259" key="13">
    <source>
        <dbReference type="Pfam" id="PF00171"/>
    </source>
</evidence>
<dbReference type="CDD" id="cd05918">
    <property type="entry name" value="A_NRPS_SidN3_like"/>
    <property type="match status" value="2"/>
</dbReference>
<dbReference type="SUPFAM" id="SSF53720">
    <property type="entry name" value="ALDH-like"/>
    <property type="match status" value="1"/>
</dbReference>
<dbReference type="OrthoDB" id="416786at2759"/>
<dbReference type="Pfam" id="PF00668">
    <property type="entry name" value="Condensation"/>
    <property type="match status" value="2"/>
</dbReference>
<evidence type="ECO:0000256" key="7">
    <source>
        <dbReference type="ARBA" id="ARBA00023002"/>
    </source>
</evidence>
<evidence type="ECO:0000256" key="3">
    <source>
        <dbReference type="ARBA" id="ARBA00012884"/>
    </source>
</evidence>
<dbReference type="SUPFAM" id="SSF52777">
    <property type="entry name" value="CoA-dependent acyltransferases"/>
    <property type="match status" value="4"/>
</dbReference>
<dbReference type="InterPro" id="IPR016160">
    <property type="entry name" value="Ald_DH_CS_CYS"/>
</dbReference>
<evidence type="ECO:0000256" key="1">
    <source>
        <dbReference type="ARBA" id="ARBA00004786"/>
    </source>
</evidence>
<dbReference type="Gene3D" id="3.30.559.10">
    <property type="entry name" value="Chloramphenicol acetyltransferase-like domain"/>
    <property type="match status" value="2"/>
</dbReference>
<dbReference type="Gene3D" id="3.30.300.30">
    <property type="match status" value="2"/>
</dbReference>
<dbReference type="InterPro" id="IPR016162">
    <property type="entry name" value="Ald_DH_N"/>
</dbReference>
<proteinExistence type="inferred from homology"/>
<sequence length="2551" mass="280221">MRTLYFSPRVRASILHTSRRAGQPLRALSLWHPPKFENEKPLDYAKGSPERAELTQALQKLKSEMPFNIPLTINGSATQTIKSQIQKNPSRHNEVVAEYASATPEQVNTAVDAALKAKPAWEAMPFEDRAAIFLRASELIAGKYRSEIVAATMLGQGKNIWQAEIDAAAETVDFFRHYIQECWSLFAQQPKVHLPGTWNKLEYRPLEGFVYAIAPFNFTALGATLIGPAALLGNVVIWKPSDSALHASWLLHQILLEAGLPKDVIQFLPGDAEQVTNTILHRPEFGALTFIGSTQVFKGLQKKIGNAIGEGIYNSYPRVIGETGGKNWGLVHPSADITNAALNTIRGAFEYQGQKCSANSRVYVAESVWPAFQQTLKDHLSRLSVGPVDEYAHFINPVIHERAFDRLAEVIHSARNDPELELIAGGIADKSQGYYVHPTVYRTTNPKHEIMSRELFGPILGVYVYSDNEWEETLELVDGTSRYALTGSIYAKDPYASRQAQTALRHAAGMLYLNTKCTGSTVAQQPFGGSRDSGTNDKTGTMAHLQRELRSTRSIICSQLAVLTLRYIGRNDDDETANASIIINMRRIPVQSNNAPRVRINIAQEEVGVIMDYRRELLTHDQAAFVLDAFEQAVQGIVDFSDQLIRPKPPTGPATCHLYKGSGDCDISTPSRSGNSGPVDGLGADPRNALYVIFNSGSTGQPKGVIIQHRAFATSAVNQAGTLQIGPQSRVLQFASFAFDGSIGEMLTTLVQGGCICIPSEEQRQQALSRATYDLRANWACLTQSVARALTPAAFPTLRTLVVGGEAVSSKEVQTWSPMLNLILAYGPTECAVWCSGTVDTLHPGSEPRNLGRPFGCRMWIIDPGNPDLLAPIGAVGELVVEGPNIARGYLDDPSSTQAAFLNGLRPWLDGKSSRIYRTGDAARYRADGTLQYVARKDRQVKLRGQRFELAEVEHHLRQVFGQAKDIVAEVATTSDDTKLLVALIHLPDISPSADNHENSLIASATDPFRLSVQASKAQLHMRMPGYMVPSLYLPLQRVPLTTSGKLDRQQLHDAVGAMSLADLEAYSAPVAARIMPLRDLARAMSSNPDEAVASLELAPFALVGDLGDLISIAAKRCGVTSRQVEDIYPSTPLQEGLIALSTKKSTNRYKVTFRYQLDDQVDLGKFQRSWLAIAAVNPILRTRMIQSDRHPGTCQVVLRGSPRFHTFDSQAAYDEHIQSTPMGLGDALVDLSIWPCESAAVHFCLTMHHAVYDGWSLPSLWKQVETYYQSPKSMPSPPPFNQFIDYVQRQSNRAAKYWRNEFSGLSAPVWPPLPSPRHTPVADASFHHTITGICGSGSEYTTTTFIHLAWALVMSYQTDSNDLVFRVTQNGRSAPVMGIEDMTGPTFTSFPLRIRLDLDCDTVESALLAIQGQAADRIPFQQFGLQNIRNISPEATRACQFQSHLTIQAPSPGKTASSSLFGELCPGFADYGAFAEYAFVVVCHLTDVDASSIQMTVNYDPQVVQSTMVRRTIGQFSHLLQQLPKSLQAPLNQLDILSPDDKQELSIWNRELPSSFDVCLHDLVLAHASTAPNSAAICAWDGTLTYAELLAHSDQLATQLCLLGVHRGALVPLCLEKSKWAVITMLAVLRAGGTCVPLDPGHPPSHIQTIVCWTKAKLVLTSPQTRHLIHAECGAEVITLSLQGLAAHATTKTWAEPSSHDAAFVMFTSGSTGEPKGTIMEHVNLCTSIRDHSLPLGISSSARAIHFASYAFDASIYEVFSVLANGGCVCIPSESDRVGNLAGFMREAHVNHATFTPSIINRLLQPEQVPELETIILAGEVVTQDIVDVWSPHCRLITGYGPAEETVCAAAGTIDASSWAAGMIGPVTGGVGWVTVPSDVSRLAPIGAVGELVIEGPIVTRGYLHDTARTAAANISPPHWLIGFRGKEQPGRLYRTGDLVQYTDNGWIRFVGRKDTQIKLRGQRIELSIVEHHVRQCFREAANIITDIVLREGIPTLIAFIAQIPSDRGEYADNPGDACNACSLFLKTCTPFRAHVQAATAQLKSLLPAYMVPTIFLRLAYVPRTRSDKLDRQHLRDQASRLSNDQIQALSANSEVLEAQAHGAQEYANLTEMEPYYPGSLLNIKSEDLGAFAVRELAPACPDLEFEDIEDILPTTEFQRHFLKQSEIRWFQLLLPMEIDSARLEKACHVLVDRHPLFRSVFLPYRGGYLQVLFRRLQFQLIQIRCDEDLDAYVDRICLSNSSAGVSGGTPYFQALLITKAPSNSVLLIRCSHAQHDGENQTLIIQDLISAYERGGLDEAPPPSFALYLWHRQKQANPHTYEFWKRYLQNSTMTALSLAGSDSNLPLEVNRTIPLPTPPRGITISSLVKAAWAVVLAQVTRQRDIVFGHVLSGRDTPIEGIHAISGPCTTISPLRITIRLPSENAVLDLLHHVQDQYTRALPYAGVDFEAIREHSTSWPANASFCSVQAHQNGAVMRTSFKFHGHDCALGYRIIGGMPLLSVSTFPLQDQGQLKVSIIISSRLGSLENIEDLLGRYCSAIADLDRGVIPL</sequence>
<evidence type="ECO:0000256" key="12">
    <source>
        <dbReference type="ARBA" id="ARBA00048142"/>
    </source>
</evidence>